<keyword evidence="2" id="KW-1185">Reference proteome</keyword>
<dbReference type="InterPro" id="IPR029170">
    <property type="entry name" value="FAM180"/>
</dbReference>
<sequence>MSMLTKNEHPESESPRCCGDVQCSTARQYRALFPAVHRARRGTAAMVNPVFQKSIKDVDLFYETQELASLRHTHILEVICEDFLPKKLTDIRRLTSALSQHAGSATLRREDFERTILTMVYSAQHVAQASSHHQRELWAESFVELFRAIKRDLAAK</sequence>
<protein>
    <recommendedName>
        <fullName evidence="3">Protein FAM180A</fullName>
    </recommendedName>
</protein>
<gene>
    <name evidence="1" type="ORF">AALO_G00156120</name>
</gene>
<evidence type="ECO:0000313" key="1">
    <source>
        <dbReference type="EMBL" id="KAG5273836.1"/>
    </source>
</evidence>
<dbReference type="Pfam" id="PF15173">
    <property type="entry name" value="FAM180"/>
    <property type="match status" value="1"/>
</dbReference>
<proteinExistence type="predicted"/>
<dbReference type="PANTHER" id="PTHR34034:SF2">
    <property type="entry name" value="PROTEIN FAM180A"/>
    <property type="match status" value="1"/>
</dbReference>
<dbReference type="EMBL" id="JADWDJ010000011">
    <property type="protein sequence ID" value="KAG5273836.1"/>
    <property type="molecule type" value="Genomic_DNA"/>
</dbReference>
<organism evidence="1 2">
    <name type="scientific">Alosa alosa</name>
    <name type="common">allis shad</name>
    <dbReference type="NCBI Taxonomy" id="278164"/>
    <lineage>
        <taxon>Eukaryota</taxon>
        <taxon>Metazoa</taxon>
        <taxon>Chordata</taxon>
        <taxon>Craniata</taxon>
        <taxon>Vertebrata</taxon>
        <taxon>Euteleostomi</taxon>
        <taxon>Actinopterygii</taxon>
        <taxon>Neopterygii</taxon>
        <taxon>Teleostei</taxon>
        <taxon>Clupei</taxon>
        <taxon>Clupeiformes</taxon>
        <taxon>Clupeoidei</taxon>
        <taxon>Clupeidae</taxon>
        <taxon>Alosa</taxon>
    </lineage>
</organism>
<evidence type="ECO:0000313" key="2">
    <source>
        <dbReference type="Proteomes" id="UP000823561"/>
    </source>
</evidence>
<accession>A0AAV6GLY4</accession>
<evidence type="ECO:0008006" key="3">
    <source>
        <dbReference type="Google" id="ProtNLM"/>
    </source>
</evidence>
<comment type="caution">
    <text evidence="1">The sequence shown here is derived from an EMBL/GenBank/DDBJ whole genome shotgun (WGS) entry which is preliminary data.</text>
</comment>
<dbReference type="AlphaFoldDB" id="A0AAV6GLY4"/>
<reference evidence="1" key="1">
    <citation type="submission" date="2020-10" db="EMBL/GenBank/DDBJ databases">
        <title>Chromosome-scale genome assembly of the Allis shad, Alosa alosa.</title>
        <authorList>
            <person name="Margot Z."/>
            <person name="Christophe K."/>
            <person name="Cabau C."/>
            <person name="Louis A."/>
            <person name="Berthelot C."/>
            <person name="Parey E."/>
            <person name="Roest Crollius H."/>
            <person name="Montfort J."/>
            <person name="Robinson-Rechavi M."/>
            <person name="Bucao C."/>
            <person name="Bouchez O."/>
            <person name="Gislard M."/>
            <person name="Lluch J."/>
            <person name="Milhes M."/>
            <person name="Lampietro C."/>
            <person name="Lopez Roques C."/>
            <person name="Donnadieu C."/>
            <person name="Braasch I."/>
            <person name="Desvignes T."/>
            <person name="Postlethwait J."/>
            <person name="Bobe J."/>
            <person name="Guiguen Y."/>
        </authorList>
    </citation>
    <scope>NUCLEOTIDE SEQUENCE</scope>
    <source>
        <strain evidence="1">M-15738</strain>
        <tissue evidence="1">Blood</tissue>
    </source>
</reference>
<dbReference type="Proteomes" id="UP000823561">
    <property type="component" value="Chromosome 11"/>
</dbReference>
<name>A0AAV6GLY4_9TELE</name>
<dbReference type="PANTHER" id="PTHR34034">
    <property type="entry name" value="PROTEIN FAM180A-RELATED"/>
    <property type="match status" value="1"/>
</dbReference>